<protein>
    <submittedName>
        <fullName evidence="1">Uncharacterized protein</fullName>
    </submittedName>
</protein>
<evidence type="ECO:0000313" key="2">
    <source>
        <dbReference type="Proteomes" id="UP001056120"/>
    </source>
</evidence>
<reference evidence="2" key="1">
    <citation type="journal article" date="2022" name="Mol. Ecol. Resour.">
        <title>The genomes of chicory, endive, great burdock and yacon provide insights into Asteraceae palaeo-polyploidization history and plant inulin production.</title>
        <authorList>
            <person name="Fan W."/>
            <person name="Wang S."/>
            <person name="Wang H."/>
            <person name="Wang A."/>
            <person name="Jiang F."/>
            <person name="Liu H."/>
            <person name="Zhao H."/>
            <person name="Xu D."/>
            <person name="Zhang Y."/>
        </authorList>
    </citation>
    <scope>NUCLEOTIDE SEQUENCE [LARGE SCALE GENOMIC DNA]</scope>
    <source>
        <strain evidence="2">cv. Yunnan</strain>
    </source>
</reference>
<dbReference type="EMBL" id="CM042039">
    <property type="protein sequence ID" value="KAI3726244.1"/>
    <property type="molecule type" value="Genomic_DNA"/>
</dbReference>
<keyword evidence="2" id="KW-1185">Reference proteome</keyword>
<comment type="caution">
    <text evidence="1">The sequence shown here is derived from an EMBL/GenBank/DDBJ whole genome shotgun (WGS) entry which is preliminary data.</text>
</comment>
<organism evidence="1 2">
    <name type="scientific">Smallanthus sonchifolius</name>
    <dbReference type="NCBI Taxonomy" id="185202"/>
    <lineage>
        <taxon>Eukaryota</taxon>
        <taxon>Viridiplantae</taxon>
        <taxon>Streptophyta</taxon>
        <taxon>Embryophyta</taxon>
        <taxon>Tracheophyta</taxon>
        <taxon>Spermatophyta</taxon>
        <taxon>Magnoliopsida</taxon>
        <taxon>eudicotyledons</taxon>
        <taxon>Gunneridae</taxon>
        <taxon>Pentapetalae</taxon>
        <taxon>asterids</taxon>
        <taxon>campanulids</taxon>
        <taxon>Asterales</taxon>
        <taxon>Asteraceae</taxon>
        <taxon>Asteroideae</taxon>
        <taxon>Heliantheae alliance</taxon>
        <taxon>Millerieae</taxon>
        <taxon>Smallanthus</taxon>
    </lineage>
</organism>
<name>A0ACB9BW07_9ASTR</name>
<gene>
    <name evidence="1" type="ORF">L1987_66041</name>
</gene>
<proteinExistence type="predicted"/>
<reference evidence="1 2" key="2">
    <citation type="journal article" date="2022" name="Mol. Ecol. Resour.">
        <title>The genomes of chicory, endive, great burdock and yacon provide insights into Asteraceae paleo-polyploidization history and plant inulin production.</title>
        <authorList>
            <person name="Fan W."/>
            <person name="Wang S."/>
            <person name="Wang H."/>
            <person name="Wang A."/>
            <person name="Jiang F."/>
            <person name="Liu H."/>
            <person name="Zhao H."/>
            <person name="Xu D."/>
            <person name="Zhang Y."/>
        </authorList>
    </citation>
    <scope>NUCLEOTIDE SEQUENCE [LARGE SCALE GENOMIC DNA]</scope>
    <source>
        <strain evidence="2">cv. Yunnan</strain>
        <tissue evidence="1">Leaves</tissue>
    </source>
</reference>
<evidence type="ECO:0000313" key="1">
    <source>
        <dbReference type="EMBL" id="KAI3726244.1"/>
    </source>
</evidence>
<sequence>MFNHLSQRYRICQSDQGLVYKLKAVEDYSGNLTTCGGDLITQNIANVDPKLFVAQIHPLSSSSSIL</sequence>
<accession>A0ACB9BW07</accession>
<dbReference type="Proteomes" id="UP001056120">
    <property type="component" value="Linkage Group LG22"/>
</dbReference>